<dbReference type="InterPro" id="IPR050143">
    <property type="entry name" value="TRIM/RBCC"/>
</dbReference>
<evidence type="ECO:0000256" key="4">
    <source>
        <dbReference type="PROSITE-ProRule" id="PRU00024"/>
    </source>
</evidence>
<evidence type="ECO:0000256" key="3">
    <source>
        <dbReference type="ARBA" id="ARBA00022833"/>
    </source>
</evidence>
<evidence type="ECO:0000256" key="5">
    <source>
        <dbReference type="SAM" id="Coils"/>
    </source>
</evidence>
<dbReference type="SUPFAM" id="SSF57845">
    <property type="entry name" value="B-box zinc-binding domain"/>
    <property type="match status" value="1"/>
</dbReference>
<feature type="coiled-coil region" evidence="5">
    <location>
        <begin position="136"/>
        <end position="177"/>
    </location>
</feature>
<keyword evidence="3" id="KW-0862">Zinc</keyword>
<keyword evidence="2 4" id="KW-0863">Zinc-finger</keyword>
<dbReference type="Pfam" id="PF15227">
    <property type="entry name" value="zf-C3HC4_4"/>
    <property type="match status" value="1"/>
</dbReference>
<evidence type="ECO:0000313" key="8">
    <source>
        <dbReference type="EMBL" id="GCC18918.1"/>
    </source>
</evidence>
<dbReference type="Gene3D" id="3.30.40.10">
    <property type="entry name" value="Zinc/RING finger domain, C3HC4 (zinc finger)"/>
    <property type="match status" value="1"/>
</dbReference>
<dbReference type="Gene3D" id="3.30.160.60">
    <property type="entry name" value="Classic Zinc Finger"/>
    <property type="match status" value="1"/>
</dbReference>
<dbReference type="CDD" id="cd16594">
    <property type="entry name" value="RING-HC_TRIM7-like_C-IV"/>
    <property type="match status" value="1"/>
</dbReference>
<organism evidence="8 9">
    <name type="scientific">Chiloscyllium punctatum</name>
    <name type="common">Brownbanded bambooshark</name>
    <name type="synonym">Hemiscyllium punctatum</name>
    <dbReference type="NCBI Taxonomy" id="137246"/>
    <lineage>
        <taxon>Eukaryota</taxon>
        <taxon>Metazoa</taxon>
        <taxon>Chordata</taxon>
        <taxon>Craniata</taxon>
        <taxon>Vertebrata</taxon>
        <taxon>Chondrichthyes</taxon>
        <taxon>Elasmobranchii</taxon>
        <taxon>Galeomorphii</taxon>
        <taxon>Galeoidea</taxon>
        <taxon>Orectolobiformes</taxon>
        <taxon>Hemiscylliidae</taxon>
        <taxon>Chiloscyllium</taxon>
    </lineage>
</organism>
<dbReference type="InterPro" id="IPR000315">
    <property type="entry name" value="Znf_B-box"/>
</dbReference>
<keyword evidence="9" id="KW-1185">Reference proteome</keyword>
<dbReference type="EMBL" id="BEZZ01001476">
    <property type="protein sequence ID" value="GCC18918.1"/>
    <property type="molecule type" value="Genomic_DNA"/>
</dbReference>
<dbReference type="AlphaFoldDB" id="A0A401RL89"/>
<accession>A0A401RL89</accession>
<dbReference type="GO" id="GO:0008270">
    <property type="term" value="F:zinc ion binding"/>
    <property type="evidence" value="ECO:0007669"/>
    <property type="project" value="UniProtKB-KW"/>
</dbReference>
<evidence type="ECO:0008006" key="10">
    <source>
        <dbReference type="Google" id="ProtNLM"/>
    </source>
</evidence>
<reference evidence="8 9" key="1">
    <citation type="journal article" date="2018" name="Nat. Ecol. Evol.">
        <title>Shark genomes provide insights into elasmobranch evolution and the origin of vertebrates.</title>
        <authorList>
            <person name="Hara Y"/>
            <person name="Yamaguchi K"/>
            <person name="Onimaru K"/>
            <person name="Kadota M"/>
            <person name="Koyanagi M"/>
            <person name="Keeley SD"/>
            <person name="Tatsumi K"/>
            <person name="Tanaka K"/>
            <person name="Motone F"/>
            <person name="Kageyama Y"/>
            <person name="Nozu R"/>
            <person name="Adachi N"/>
            <person name="Nishimura O"/>
            <person name="Nakagawa R"/>
            <person name="Tanegashima C"/>
            <person name="Kiyatake I"/>
            <person name="Matsumoto R"/>
            <person name="Murakumo K"/>
            <person name="Nishida K"/>
            <person name="Terakita A"/>
            <person name="Kuratani S"/>
            <person name="Sato K"/>
            <person name="Hyodo S Kuraku.S."/>
        </authorList>
    </citation>
    <scope>NUCLEOTIDE SEQUENCE [LARGE SCALE GENOMIC DNA]</scope>
</reference>
<dbReference type="Pfam" id="PF00643">
    <property type="entry name" value="zf-B_box"/>
    <property type="match status" value="1"/>
</dbReference>
<proteinExistence type="predicted"/>
<dbReference type="OMA" id="YWKAENV"/>
<feature type="coiled-coil region" evidence="5">
    <location>
        <begin position="201"/>
        <end position="228"/>
    </location>
</feature>
<dbReference type="PANTHER" id="PTHR24103">
    <property type="entry name" value="E3 UBIQUITIN-PROTEIN LIGASE TRIM"/>
    <property type="match status" value="1"/>
</dbReference>
<dbReference type="PROSITE" id="PS50119">
    <property type="entry name" value="ZF_BBOX"/>
    <property type="match status" value="1"/>
</dbReference>
<sequence length="267" mass="30199">MASLQVLESMRGEAVCSICLDFYHDPVTIDCGHNFCRACIQGYWAPVRGKVTCPQCRSQFTQRNLRPNHFVSNMVEGVRKLSLGQGEPASQCPDHGEKLKMFCREDQRPICVVCSVSREHQGHSVSPIAEAAELYKGMLQKKVDSLQKQLAEISKSQEEEEANINTVKQQAGSLQNNIVAKFDQLHQFLHQQEQSLRTKLQQKEAATLQKLEKNLDKISEQRLAVERTVGEIQKRLTLQEADFLKDVIAVLDRYVFFSCIRSGSTCA</sequence>
<protein>
    <recommendedName>
        <fullName evidence="10">RING-type domain-containing protein</fullName>
    </recommendedName>
</protein>
<evidence type="ECO:0000313" key="9">
    <source>
        <dbReference type="Proteomes" id="UP000287033"/>
    </source>
</evidence>
<evidence type="ECO:0000259" key="7">
    <source>
        <dbReference type="PROSITE" id="PS50119"/>
    </source>
</evidence>
<gene>
    <name evidence="8" type="ORF">chiPu_0018120</name>
</gene>
<feature type="domain" description="RING-type" evidence="6">
    <location>
        <begin position="16"/>
        <end position="57"/>
    </location>
</feature>
<dbReference type="STRING" id="137246.A0A401RL89"/>
<dbReference type="OrthoDB" id="128536at2759"/>
<dbReference type="PROSITE" id="PS00518">
    <property type="entry name" value="ZF_RING_1"/>
    <property type="match status" value="1"/>
</dbReference>
<feature type="domain" description="B box-type" evidence="7">
    <location>
        <begin position="87"/>
        <end position="128"/>
    </location>
</feature>
<dbReference type="InterPro" id="IPR017907">
    <property type="entry name" value="Znf_RING_CS"/>
</dbReference>
<dbReference type="InterPro" id="IPR013083">
    <property type="entry name" value="Znf_RING/FYVE/PHD"/>
</dbReference>
<dbReference type="InterPro" id="IPR001841">
    <property type="entry name" value="Znf_RING"/>
</dbReference>
<dbReference type="CDD" id="cd19762">
    <property type="entry name" value="Bbox2_TRIM7-like"/>
    <property type="match status" value="1"/>
</dbReference>
<name>A0A401RL89_CHIPU</name>
<evidence type="ECO:0000256" key="2">
    <source>
        <dbReference type="ARBA" id="ARBA00022771"/>
    </source>
</evidence>
<dbReference type="SMART" id="SM00336">
    <property type="entry name" value="BBOX"/>
    <property type="match status" value="1"/>
</dbReference>
<evidence type="ECO:0000259" key="6">
    <source>
        <dbReference type="PROSITE" id="PS50089"/>
    </source>
</evidence>
<keyword evidence="1" id="KW-0479">Metal-binding</keyword>
<keyword evidence="5" id="KW-0175">Coiled coil</keyword>
<dbReference type="SUPFAM" id="SSF57850">
    <property type="entry name" value="RING/U-box"/>
    <property type="match status" value="1"/>
</dbReference>
<comment type="caution">
    <text evidence="8">The sequence shown here is derived from an EMBL/GenBank/DDBJ whole genome shotgun (WGS) entry which is preliminary data.</text>
</comment>
<dbReference type="SMART" id="SM00184">
    <property type="entry name" value="RING"/>
    <property type="match status" value="1"/>
</dbReference>
<dbReference type="Proteomes" id="UP000287033">
    <property type="component" value="Unassembled WGS sequence"/>
</dbReference>
<evidence type="ECO:0000256" key="1">
    <source>
        <dbReference type="ARBA" id="ARBA00022723"/>
    </source>
</evidence>
<dbReference type="PROSITE" id="PS50089">
    <property type="entry name" value="ZF_RING_2"/>
    <property type="match status" value="1"/>
</dbReference>